<protein>
    <submittedName>
        <fullName evidence="2">Leucine-rich repeat-containing protein 37A-like isoform X4</fullName>
    </submittedName>
</protein>
<dbReference type="Proteomes" id="UP001732780">
    <property type="component" value="Chromosome 16"/>
</dbReference>
<proteinExistence type="predicted"/>
<dbReference type="RefSeq" id="XP_074198574.1">
    <property type="nucleotide sequence ID" value="XM_074342473.1"/>
</dbReference>
<evidence type="ECO:0000313" key="2">
    <source>
        <dbReference type="RefSeq" id="XP_074198574.1"/>
    </source>
</evidence>
<organism evidence="1 2">
    <name type="scientific">Camelus bactrianus</name>
    <name type="common">Bactrian camel</name>
    <dbReference type="NCBI Taxonomy" id="9837"/>
    <lineage>
        <taxon>Eukaryota</taxon>
        <taxon>Metazoa</taxon>
        <taxon>Chordata</taxon>
        <taxon>Craniata</taxon>
        <taxon>Vertebrata</taxon>
        <taxon>Euteleostomi</taxon>
        <taxon>Mammalia</taxon>
        <taxon>Eutheria</taxon>
        <taxon>Laurasiatheria</taxon>
        <taxon>Artiodactyla</taxon>
        <taxon>Tylopoda</taxon>
        <taxon>Camelidae</taxon>
        <taxon>Camelus</taxon>
    </lineage>
</organism>
<gene>
    <name evidence="2" type="primary">LOC141573571</name>
</gene>
<reference evidence="2" key="1">
    <citation type="submission" date="2025-08" db="UniProtKB">
        <authorList>
            <consortium name="RefSeq"/>
        </authorList>
    </citation>
    <scope>IDENTIFICATION</scope>
    <source>
        <tissue evidence="2">Blood</tissue>
    </source>
</reference>
<accession>A0AC58NLC1</accession>
<evidence type="ECO:0000313" key="1">
    <source>
        <dbReference type="Proteomes" id="UP001732780"/>
    </source>
</evidence>
<name>A0AC58NLC1_CAMBA</name>
<sequence>MVTPEPAKEGEFTAAQQEPRPQPPEYSVEAEPSPTPQDATGQPPEPPEEAEPSPGEQGQPAQPYEPNGEVAPFSTQQESPAQPTEHPEVVNPATQQESPAQSPAEIEPSATQQESTAQRPQSPAEAEPSPAHSQDHVTTASPPGQDQAQSLQWPSVTVNPVDLALTITSGPTSEAGPSPPQQEASSQSAGSPEQLEPLLVEQEVPEQPPAPSGNGEPSPVQLEPPTQPPETSTAATAQHPVHNEVTFSPAGPGEAQHPVMPSTIGKPLDLTVVITPEPAKEAESSPEQQEGSAHFPISPEQAEFSPVQSKPLSPSPEHPGKVESFPGQQEATAQTTGPPEGVGLSSVQEEAPARPPEPPKEVEMTVGTPGQNHAQHSSSPSVTDKALDLGLTVTPGPLTEAGHSAALQQTTSHPTYMEVTPPQAEQVLAQHPAMTEFTVQPLDLELSLSPEPDTEARPSPTTQGTPTWPPEPHQPSLYQEVTVPTPDQDHPEHLMSSSVIDKPLDLELTVTSVPTTEAEHSTSPPPEHPEVTLTPLSITPVTVHAVDLEVTVTGASSVDVEPSPTKQETPTQPPEPPKEVVVEYPPHQELTIPTSSKGQGQHTTPPSVTPHHVDLELTMTSEPAMEAQHSTVLQKTTAPPPEVALAHPDLTRVTVPPVGQVDTITRHPGSLKTPASAEPSVVHSVPYTSEKEQPEQSAPTSVDICELCMCSNEILSCTGLSPEERLQTVPVPQPSSYNGTFTILDFQGNSISYIDENTWKPYRWTEKLNLSHNPLTTVEDSYLFKLPALRYLDLGKTEVSLTTIERILMISVELKTLILPSHRTCCLCQFKTTIEVVCKTVKLHCDSDCLASTTRCGEEAAVGNIEGSLMKVLQARKNNTSTELIIEPEKASSDEHGVSFSAFVDKQLDFNDEIDVISAVNYVLPYFSEGNLEDLETAFLPFIKLLFSHLQDGDKSLGYLEKNTRNRFVQPESNNLPYKNKLQRFYHLKKWSDSEMQKKIDEVEKKEKAARLVRADPLGHKLRQAFQEQLDTAQPQENSPAKTESVGKRLRGVDWVLRGPNGIIKKRVKKLMRRRKQNSQPAVENTAKDEKQLDTAQPQENSPAKTEGIGERLQGVDWVLKDPDVVVKESVDELMHWRKQDAQPALENTAKEEALRRQSPGAGGQLQMMWRPRKLVGSSFNTKPSLINEDKAAVSSSLPPAPTPPKSEVRQESKDLSYSILEDAESIVRNMEASKPTSRPRKRRLFLGSRSRAMHSLFQAKRNRTLKRKELLRSISAGRPPSAVRSLINSPSGEAISSSAELNSHENPPELFSSSDPLAGKATVLEGALSEVAASTDVPSTYSVTTGNFVPTVEHTDETQREYHNVGTELPSKPTGFTSPGLPSLGDQFELQVNQQLRSIVPNGYMRGLISHLIRTLKMDCSETHVKLSCAKFFTRTGLLIKLLSEQRKVKLSPAEGDTDLWKTENYISESAEGQSGQTGQEPHELTEEVPGSDYKSKVMWAVLISVAVTAVVAVLVISFCLFEICSRRKAAKDQKKSVRGFFRFLLRRKCSEQSESQEGFFQRMRPLWLRDMYRPLSATRKKNMAQKLHDGESSDEEEIFSKDARAPTDDAADVVLTSEPDEPDEESETVQEIPGQDASRPGDGPPEAAQTIPTPEPLKPRPVSLSLRQPHQPVTAVTRVSEKFSGETSATALSPTSAAILGGLSSSPSAATTSWTPSPSEKNSSLPRSLSSSGYGGVTASRNDNSPPRVTPPQSSPSPQPPAMTQAHRQGERRRELVRSQTLPRTSGAQARKALFEKWEQDTEASKGKGETRAKLKRSQSFGVASSSSIKQILLEWCRSKTIGYQVSYFSWKQCGQGEEECLSDVSFEEEEFRCPELG</sequence>
<keyword evidence="1" id="KW-1185">Reference proteome</keyword>